<organism evidence="1 2">
    <name type="scientific">Haloferax namakaokahaiae</name>
    <dbReference type="NCBI Taxonomy" id="1748331"/>
    <lineage>
        <taxon>Archaea</taxon>
        <taxon>Methanobacteriati</taxon>
        <taxon>Methanobacteriota</taxon>
        <taxon>Stenosarchaea group</taxon>
        <taxon>Halobacteria</taxon>
        <taxon>Halobacteriales</taxon>
        <taxon>Haloferacaceae</taxon>
        <taxon>Haloferax</taxon>
    </lineage>
</organism>
<dbReference type="InterPro" id="IPR045396">
    <property type="entry name" value="DUF6517"/>
</dbReference>
<evidence type="ECO:0000313" key="2">
    <source>
        <dbReference type="Proteomes" id="UP001596481"/>
    </source>
</evidence>
<name>A0ABD5ZBY7_9EURY</name>
<comment type="caution">
    <text evidence="1">The sequence shown here is derived from an EMBL/GenBank/DDBJ whole genome shotgun (WGS) entry which is preliminary data.</text>
</comment>
<proteinExistence type="predicted"/>
<dbReference type="EMBL" id="JBHTAA010000001">
    <property type="protein sequence ID" value="MFC7202794.1"/>
    <property type="molecule type" value="Genomic_DNA"/>
</dbReference>
<accession>A0ABD5ZBY7</accession>
<evidence type="ECO:0008006" key="3">
    <source>
        <dbReference type="Google" id="ProtNLM"/>
    </source>
</evidence>
<dbReference type="Proteomes" id="UP001596481">
    <property type="component" value="Unassembled WGS sequence"/>
</dbReference>
<protein>
    <recommendedName>
        <fullName evidence="3">Lipoprotein</fullName>
    </recommendedName>
</protein>
<evidence type="ECO:0000313" key="1">
    <source>
        <dbReference type="EMBL" id="MFC7202794.1"/>
    </source>
</evidence>
<dbReference type="Pfam" id="PF20127">
    <property type="entry name" value="DUF6517"/>
    <property type="match status" value="1"/>
</dbReference>
<dbReference type="PROSITE" id="PS51257">
    <property type="entry name" value="PROKAR_LIPOPROTEIN"/>
    <property type="match status" value="1"/>
</dbReference>
<dbReference type="AlphaFoldDB" id="A0ABD5ZBY7"/>
<sequence length="269" mass="28616">MPGRDGPSDRVGRRTYLGLAASAGIAGLAGCSSGGTASAARGPPTVPEDQLAEGGWEKIDEQTMDPLFEQSFGPVEVTAAMRTYVYEDVELKEELKAKTLGQAEGQFSMFFASRVSLDPSMGNIPDAVSDPVIDQTEGQAREQFEAQLEDAGLVDIQQTSTGTIEVETGETARLTEYSAGFPFPGIEFPVNDERTLSFEGETIGVTGLLAVWEHRGSILIAGGAHPGENLDMELSKAPTDAIEVTVDIDLGLTPEAYLEELRSLITAVE</sequence>
<keyword evidence="2" id="KW-1185">Reference proteome</keyword>
<dbReference type="PROSITE" id="PS51318">
    <property type="entry name" value="TAT"/>
    <property type="match status" value="1"/>
</dbReference>
<dbReference type="RefSeq" id="WP_390222083.1">
    <property type="nucleotide sequence ID" value="NZ_JBHTAA010000001.1"/>
</dbReference>
<dbReference type="InterPro" id="IPR006311">
    <property type="entry name" value="TAT_signal"/>
</dbReference>
<gene>
    <name evidence="1" type="ORF">ACFQJC_04655</name>
</gene>
<reference evidence="1 2" key="1">
    <citation type="journal article" date="2019" name="Int. J. Syst. Evol. Microbiol.">
        <title>The Global Catalogue of Microorganisms (GCM) 10K type strain sequencing project: providing services to taxonomists for standard genome sequencing and annotation.</title>
        <authorList>
            <consortium name="The Broad Institute Genomics Platform"/>
            <consortium name="The Broad Institute Genome Sequencing Center for Infectious Disease"/>
            <person name="Wu L."/>
            <person name="Ma J."/>
        </authorList>
    </citation>
    <scope>NUCLEOTIDE SEQUENCE [LARGE SCALE GENOMIC DNA]</scope>
    <source>
        <strain evidence="1 2">DSM 29988</strain>
    </source>
</reference>